<comment type="catalytic activity">
    <reaction evidence="3 4">
        <text>RX + glutathione = an S-substituted glutathione + a halide anion + H(+)</text>
        <dbReference type="Rhea" id="RHEA:16437"/>
        <dbReference type="ChEBI" id="CHEBI:15378"/>
        <dbReference type="ChEBI" id="CHEBI:16042"/>
        <dbReference type="ChEBI" id="CHEBI:17792"/>
        <dbReference type="ChEBI" id="CHEBI:57925"/>
        <dbReference type="ChEBI" id="CHEBI:90779"/>
        <dbReference type="EC" id="2.5.1.18"/>
    </reaction>
</comment>
<dbReference type="InterPro" id="IPR001853">
    <property type="entry name" value="DSBA-like_thioredoxin_dom"/>
</dbReference>
<dbReference type="EC" id="2.5.1.18" evidence="4"/>
<dbReference type="AlphaFoldDB" id="A0A2N5S8U4"/>
<organism evidence="7 8">
    <name type="scientific">Puccinia coronata f. sp. avenae</name>
    <dbReference type="NCBI Taxonomy" id="200324"/>
    <lineage>
        <taxon>Eukaryota</taxon>
        <taxon>Fungi</taxon>
        <taxon>Dikarya</taxon>
        <taxon>Basidiomycota</taxon>
        <taxon>Pucciniomycotina</taxon>
        <taxon>Pucciniomycetes</taxon>
        <taxon>Pucciniales</taxon>
        <taxon>Pucciniaceae</taxon>
        <taxon>Puccinia</taxon>
    </lineage>
</organism>
<dbReference type="InterPro" id="IPR036249">
    <property type="entry name" value="Thioredoxin-like_sf"/>
</dbReference>
<comment type="caution">
    <text evidence="7">The sequence shown here is derived from an EMBL/GenBank/DDBJ whole genome shotgun (WGS) entry which is preliminary data.</text>
</comment>
<dbReference type="EMBL" id="PGCJ01001094">
    <property type="protein sequence ID" value="PLW09653.1"/>
    <property type="molecule type" value="Genomic_DNA"/>
</dbReference>
<name>A0A2N5S8U4_9BASI</name>
<protein>
    <recommendedName>
        <fullName evidence="4">Glutathione S-transferase kappa</fullName>
        <ecNumber evidence="4">2.5.1.18</ecNumber>
    </recommendedName>
</protein>
<dbReference type="GO" id="GO:0004364">
    <property type="term" value="F:glutathione transferase activity"/>
    <property type="evidence" value="ECO:0007669"/>
    <property type="project" value="UniProtKB-UniRule"/>
</dbReference>
<feature type="domain" description="DSBA-like thioredoxin" evidence="6">
    <location>
        <begin position="6"/>
        <end position="206"/>
    </location>
</feature>
<evidence type="ECO:0000313" key="7">
    <source>
        <dbReference type="EMBL" id="PLW09653.1"/>
    </source>
</evidence>
<dbReference type="GO" id="GO:0005777">
    <property type="term" value="C:peroxisome"/>
    <property type="evidence" value="ECO:0007669"/>
    <property type="project" value="TreeGrafter"/>
</dbReference>
<dbReference type="FunFam" id="3.40.30.10:FF:000096">
    <property type="entry name" value="Glutathione S-transferase kappa"/>
    <property type="match status" value="1"/>
</dbReference>
<reference evidence="7 8" key="1">
    <citation type="submission" date="2017-11" db="EMBL/GenBank/DDBJ databases">
        <title>De novo assembly and phasing of dikaryotic genomes from two isolates of Puccinia coronata f. sp. avenae, the causal agent of oat crown rust.</title>
        <authorList>
            <person name="Miller M.E."/>
            <person name="Zhang Y."/>
            <person name="Omidvar V."/>
            <person name="Sperschneider J."/>
            <person name="Schwessinger B."/>
            <person name="Raley C."/>
            <person name="Palmer J.M."/>
            <person name="Garnica D."/>
            <person name="Upadhyaya N."/>
            <person name="Rathjen J."/>
            <person name="Taylor J.M."/>
            <person name="Park R.F."/>
            <person name="Dodds P.N."/>
            <person name="Hirsch C.D."/>
            <person name="Kianian S.F."/>
            <person name="Figueroa M."/>
        </authorList>
    </citation>
    <scope>NUCLEOTIDE SEQUENCE [LARGE SCALE GENOMIC DNA]</scope>
    <source>
        <strain evidence="7">12NC29</strain>
    </source>
</reference>
<keyword evidence="2 4" id="KW-0808">Transferase</keyword>
<dbReference type="Gene3D" id="3.40.30.10">
    <property type="entry name" value="Glutaredoxin"/>
    <property type="match status" value="1"/>
</dbReference>
<dbReference type="InterPro" id="IPR014440">
    <property type="entry name" value="HCCAis_GSTk"/>
</dbReference>
<dbReference type="Proteomes" id="UP000235388">
    <property type="component" value="Unassembled WGS sequence"/>
</dbReference>
<proteinExistence type="inferred from homology"/>
<gene>
    <name evidence="7" type="ORF">PCANC_23498</name>
</gene>
<dbReference type="STRING" id="200324.A0A2N5S8U4"/>
<dbReference type="GO" id="GO:0006749">
    <property type="term" value="P:glutathione metabolic process"/>
    <property type="evidence" value="ECO:0007669"/>
    <property type="project" value="TreeGrafter"/>
</dbReference>
<dbReference type="PANTHER" id="PTHR42943:SF2">
    <property type="entry name" value="GLUTATHIONE S-TRANSFERASE KAPPA 1"/>
    <property type="match status" value="1"/>
</dbReference>
<evidence type="ECO:0000256" key="3">
    <source>
        <dbReference type="ARBA" id="ARBA00047960"/>
    </source>
</evidence>
<dbReference type="InterPro" id="IPR051924">
    <property type="entry name" value="GST_Kappa/NadH"/>
</dbReference>
<dbReference type="GO" id="GO:0004602">
    <property type="term" value="F:glutathione peroxidase activity"/>
    <property type="evidence" value="ECO:0007669"/>
    <property type="project" value="TreeGrafter"/>
</dbReference>
<comment type="similarity">
    <text evidence="1 4">Belongs to the GST superfamily. Kappa family.</text>
</comment>
<evidence type="ECO:0000256" key="1">
    <source>
        <dbReference type="ARBA" id="ARBA00006494"/>
    </source>
</evidence>
<dbReference type="PANTHER" id="PTHR42943">
    <property type="entry name" value="GLUTATHIONE S-TRANSFERASE KAPPA"/>
    <property type="match status" value="1"/>
</dbReference>
<evidence type="ECO:0000256" key="5">
    <source>
        <dbReference type="PIRSR" id="PIRSR006386-1"/>
    </source>
</evidence>
<dbReference type="OrthoDB" id="4664297at2759"/>
<feature type="active site" description="Nucleophile" evidence="5">
    <location>
        <position position="15"/>
    </location>
</feature>
<keyword evidence="8" id="KW-1185">Reference proteome</keyword>
<sequence>MSKRLTIRLSYDIVSPWSYFAYVVLKRYRPIWDFHLVLNPVWLGGVMKASKNTPPFAVPNKFKKMLDEIPLMSNFFGVKCTVPPGPFPFNTLPIMRFLAVVQENDPGRLETLTDKLYELMFENRLKAPDDMSAVFGALSGASLEAAKLEEYVRLSRGDEAKERVKQEALRLVDQGAFGFPWLEICTPDERRLTIFGSDRFEFLAHWLGKEWNGPNPASTVPPKSRL</sequence>
<dbReference type="Pfam" id="PF01323">
    <property type="entry name" value="DSBA"/>
    <property type="match status" value="1"/>
</dbReference>
<evidence type="ECO:0000256" key="4">
    <source>
        <dbReference type="PIRNR" id="PIRNR006386"/>
    </source>
</evidence>
<dbReference type="SUPFAM" id="SSF52833">
    <property type="entry name" value="Thioredoxin-like"/>
    <property type="match status" value="1"/>
</dbReference>
<dbReference type="PIRSF" id="PIRSF006386">
    <property type="entry name" value="HCCAis_GSTk"/>
    <property type="match status" value="1"/>
</dbReference>
<accession>A0A2N5S8U4</accession>
<evidence type="ECO:0000259" key="6">
    <source>
        <dbReference type="Pfam" id="PF01323"/>
    </source>
</evidence>
<evidence type="ECO:0000313" key="8">
    <source>
        <dbReference type="Proteomes" id="UP000235388"/>
    </source>
</evidence>
<evidence type="ECO:0000256" key="2">
    <source>
        <dbReference type="ARBA" id="ARBA00022679"/>
    </source>
</evidence>
<dbReference type="GO" id="GO:0005739">
    <property type="term" value="C:mitochondrion"/>
    <property type="evidence" value="ECO:0007669"/>
    <property type="project" value="TreeGrafter"/>
</dbReference>